<dbReference type="EMBL" id="CP159485">
    <property type="protein sequence ID" value="XCI28307.1"/>
    <property type="molecule type" value="Genomic_DNA"/>
</dbReference>
<dbReference type="RefSeq" id="WP_353892876.1">
    <property type="nucleotide sequence ID" value="NZ_CP159485.1"/>
</dbReference>
<sequence>MVSDRPFYEGRNNLGIYACFREEHAVYGQIFKPTGALKDKGSIELKCRYKFSWIIVFDNSRYYVIEV</sequence>
<accession>A0AAU8HS85</accession>
<name>A0AAU8HS85_9FIRM</name>
<dbReference type="AlphaFoldDB" id="A0AAU8HS85"/>
<proteinExistence type="predicted"/>
<evidence type="ECO:0000313" key="1">
    <source>
        <dbReference type="EMBL" id="XCI28307.1"/>
    </source>
</evidence>
<protein>
    <submittedName>
        <fullName evidence="1">Uncharacterized protein</fullName>
    </submittedName>
</protein>
<organism evidence="1">
    <name type="scientific">Proteinivorax hydrogeniformans</name>
    <dbReference type="NCBI Taxonomy" id="1826727"/>
    <lineage>
        <taxon>Bacteria</taxon>
        <taxon>Bacillati</taxon>
        <taxon>Bacillota</taxon>
        <taxon>Clostridia</taxon>
        <taxon>Eubacteriales</taxon>
        <taxon>Proteinivoracaceae</taxon>
        <taxon>Proteinivorax</taxon>
    </lineage>
</organism>
<gene>
    <name evidence="1" type="ORF">PRVXH_002262</name>
</gene>
<reference evidence="1" key="2">
    <citation type="submission" date="2024-06" db="EMBL/GenBank/DDBJ databases">
        <authorList>
            <person name="Petrova K.O."/>
            <person name="Toshchakov S.V."/>
            <person name="Boltjanskaja Y.V."/>
            <person name="Kevbrin V.V."/>
        </authorList>
    </citation>
    <scope>NUCLEOTIDE SEQUENCE</scope>
    <source>
        <strain evidence="1">Z-710</strain>
    </source>
</reference>
<reference evidence="1" key="1">
    <citation type="journal article" date="2018" name="Antonie Van Leeuwenhoek">
        <title>Proteinivorax hydrogeniformans sp. nov., an anaerobic, haloalkaliphilic bacterium fermenting proteinaceous compounds with high hydrogen production.</title>
        <authorList>
            <person name="Boltyanskaya Y."/>
            <person name="Detkova E."/>
            <person name="Pimenov N."/>
            <person name="Kevbrin V."/>
        </authorList>
    </citation>
    <scope>NUCLEOTIDE SEQUENCE</scope>
    <source>
        <strain evidence="1">Z-710</strain>
    </source>
</reference>